<dbReference type="EMBL" id="FOGT01000007">
    <property type="protein sequence ID" value="SES08021.1"/>
    <property type="molecule type" value="Genomic_DNA"/>
</dbReference>
<dbReference type="GO" id="GO:0003924">
    <property type="term" value="F:GTPase activity"/>
    <property type="evidence" value="ECO:0007669"/>
    <property type="project" value="InterPro"/>
</dbReference>
<dbReference type="Pfam" id="PF00350">
    <property type="entry name" value="Dynamin_N"/>
    <property type="match status" value="1"/>
</dbReference>
<dbReference type="SUPFAM" id="SSF48452">
    <property type="entry name" value="TPR-like"/>
    <property type="match status" value="1"/>
</dbReference>
<dbReference type="SUPFAM" id="SSF52540">
    <property type="entry name" value="P-loop containing nucleoside triphosphate hydrolases"/>
    <property type="match status" value="1"/>
</dbReference>
<dbReference type="InterPro" id="IPR011990">
    <property type="entry name" value="TPR-like_helical_dom_sf"/>
</dbReference>
<gene>
    <name evidence="7" type="ORF">SAMN05518684_107174</name>
</gene>
<proteinExistence type="predicted"/>
<evidence type="ECO:0000256" key="1">
    <source>
        <dbReference type="ARBA" id="ARBA00004370"/>
    </source>
</evidence>
<dbReference type="InterPro" id="IPR027417">
    <property type="entry name" value="P-loop_NTPase"/>
</dbReference>
<dbReference type="GO" id="GO:0005525">
    <property type="term" value="F:GTP binding"/>
    <property type="evidence" value="ECO:0007669"/>
    <property type="project" value="UniProtKB-KW"/>
</dbReference>
<keyword evidence="5" id="KW-0472">Membrane</keyword>
<dbReference type="Proteomes" id="UP000198571">
    <property type="component" value="Unassembled WGS sequence"/>
</dbReference>
<keyword evidence="4" id="KW-0342">GTP-binding</keyword>
<dbReference type="PANTHER" id="PTHR10465:SF0">
    <property type="entry name" value="SARCALUMENIN"/>
    <property type="match status" value="1"/>
</dbReference>
<evidence type="ECO:0000256" key="2">
    <source>
        <dbReference type="ARBA" id="ARBA00022741"/>
    </source>
</evidence>
<feature type="domain" description="Dynamin N-terminal" evidence="6">
    <location>
        <begin position="361"/>
        <end position="503"/>
    </location>
</feature>
<accession>A0A1H9UFH7</accession>
<dbReference type="Gene3D" id="3.40.50.300">
    <property type="entry name" value="P-loop containing nucleotide triphosphate hydrolases"/>
    <property type="match status" value="1"/>
</dbReference>
<dbReference type="STRING" id="1601833.SAMN05518684_107174"/>
<evidence type="ECO:0000256" key="3">
    <source>
        <dbReference type="ARBA" id="ARBA00022801"/>
    </source>
</evidence>
<evidence type="ECO:0000313" key="8">
    <source>
        <dbReference type="Proteomes" id="UP000198571"/>
    </source>
</evidence>
<evidence type="ECO:0000256" key="4">
    <source>
        <dbReference type="ARBA" id="ARBA00023134"/>
    </source>
</evidence>
<dbReference type="GO" id="GO:0008053">
    <property type="term" value="P:mitochondrial fusion"/>
    <property type="evidence" value="ECO:0007669"/>
    <property type="project" value="TreeGrafter"/>
</dbReference>
<dbReference type="InterPro" id="IPR019734">
    <property type="entry name" value="TPR_rpt"/>
</dbReference>
<evidence type="ECO:0000259" key="6">
    <source>
        <dbReference type="Pfam" id="PF00350"/>
    </source>
</evidence>
<sequence length="878" mass="102911">MHALHKLKTYPLEKLRSKTLYTDQRSLETLSDLSCFIQEADRSESGTRGHYYLGEIYFFLGDIDAAISHWNQVGVMDYTLSVWAEKNIADAMRKKGNLKKAIACYERIQPLDTDLYETVLYELAELTETIGDYRSFYYHLKLLAVNPLYSDVMERSYHLFISHELHETALKVVGIALKNSPSLKWFSRYRENRSHVSECGKLLPFQLAEGLIRFNDDEFLENDFFYFCEDSVDQELIHTFLYFVYDHISEERRRRHQQRYEAFLAVCIQRGFLVGGDTKESLEALYEVTEQTGVGFYVAGLLKGKMESEYESLAASSILRLLSRFQEVINDYVRSLRVVRLDPVHFYWHESALDESRRSLMLCGTFNNGKTSFIHSILNQEIAKTDLIPTTSTVSFIEAADRTLRYEITGKTELKEINQEDFLINTTIDHDNDEGRHNQKRYLVKTPFKRFDQVRFIDTPGFNDRSTDQNATFENLHYADALLYIMSAEHPFTRIEKETIDRIRETAPGLPIHIVVNKMDYVYDDEVTEVMENVQHNAMKYISRDIKVFPYSCEEEFFQREIITWLDSEDIEIQYTQRVRNWLNSIPEYLNQLNKKQQQVDLFLKQQLEESELQLTFLESQSEAIVTVYSQVADDYMVNVKKRMGEWNQSTFASISNLIEKTVSQINDSQKMDKVAVHVQIEIMEKFPALIRKEILTDYIKLCMNTAAQVTQSLFARTELWRNMDHEKKRQEAEAKAQSVINDIALTLNQKNYDAELSIQYGGVIENIKGFFQDKEAANRRQVEEYVAELRYTGVSSLFNRVLQSFQQEKGPEEMFELIYGDLFTTLKNHNTELISEAEKKIEHLKKMTDYAHQDRTTIEEEVHPTISSTLKFWEDYL</sequence>
<name>A0A1H9UFH7_9BACI</name>
<keyword evidence="8" id="KW-1185">Reference proteome</keyword>
<dbReference type="SMART" id="SM00028">
    <property type="entry name" value="TPR"/>
    <property type="match status" value="2"/>
</dbReference>
<dbReference type="PANTHER" id="PTHR10465">
    <property type="entry name" value="TRANSMEMBRANE GTPASE FZO1"/>
    <property type="match status" value="1"/>
</dbReference>
<dbReference type="AlphaFoldDB" id="A0A1H9UFH7"/>
<dbReference type="InterPro" id="IPR027094">
    <property type="entry name" value="Mitofusin_fam"/>
</dbReference>
<dbReference type="Gene3D" id="1.25.40.10">
    <property type="entry name" value="Tetratricopeptide repeat domain"/>
    <property type="match status" value="1"/>
</dbReference>
<comment type="subcellular location">
    <subcellularLocation>
        <location evidence="1">Membrane</location>
    </subcellularLocation>
</comment>
<protein>
    <submittedName>
        <fullName evidence="7">Dynamin family protein</fullName>
    </submittedName>
</protein>
<dbReference type="InterPro" id="IPR045063">
    <property type="entry name" value="Dynamin_N"/>
</dbReference>
<evidence type="ECO:0000313" key="7">
    <source>
        <dbReference type="EMBL" id="SES08021.1"/>
    </source>
</evidence>
<reference evidence="8" key="1">
    <citation type="submission" date="2016-10" db="EMBL/GenBank/DDBJ databases">
        <authorList>
            <person name="Varghese N."/>
            <person name="Submissions S."/>
        </authorList>
    </citation>
    <scope>NUCLEOTIDE SEQUENCE [LARGE SCALE GENOMIC DNA]</scope>
    <source>
        <strain evidence="8">S9</strain>
    </source>
</reference>
<keyword evidence="3" id="KW-0378">Hydrolase</keyword>
<organism evidence="7 8">
    <name type="scientific">Salipaludibacillus aurantiacus</name>
    <dbReference type="NCBI Taxonomy" id="1601833"/>
    <lineage>
        <taxon>Bacteria</taxon>
        <taxon>Bacillati</taxon>
        <taxon>Bacillota</taxon>
        <taxon>Bacilli</taxon>
        <taxon>Bacillales</taxon>
        <taxon>Bacillaceae</taxon>
    </lineage>
</organism>
<evidence type="ECO:0000256" key="5">
    <source>
        <dbReference type="ARBA" id="ARBA00023136"/>
    </source>
</evidence>
<dbReference type="GO" id="GO:0016020">
    <property type="term" value="C:membrane"/>
    <property type="evidence" value="ECO:0007669"/>
    <property type="project" value="UniProtKB-SubCell"/>
</dbReference>
<keyword evidence="2" id="KW-0547">Nucleotide-binding</keyword>